<dbReference type="InterPro" id="IPR036689">
    <property type="entry name" value="ESAT-6-like_sf"/>
</dbReference>
<dbReference type="AlphaFoldDB" id="A0A7G7YPY1"/>
<sequence>MSFQTDISTMNSAAAKVDRINGEVQGELTRLQGVVQDVAASWKDDAQNSFAGLMERWNDNARQLREALNSIADNIRANATGFDDAEAENVSAFRG</sequence>
<dbReference type="Pfam" id="PF06013">
    <property type="entry name" value="WXG100"/>
    <property type="match status" value="1"/>
</dbReference>
<dbReference type="InterPro" id="IPR010310">
    <property type="entry name" value="T7SS_ESAT-6-like"/>
</dbReference>
<dbReference type="Gene3D" id="1.10.287.1060">
    <property type="entry name" value="ESAT-6-like"/>
    <property type="match status" value="1"/>
</dbReference>
<proteinExistence type="inferred from homology"/>
<evidence type="ECO:0000313" key="2">
    <source>
        <dbReference type="EMBL" id="QNH96551.1"/>
    </source>
</evidence>
<dbReference type="EMBL" id="CP046883">
    <property type="protein sequence ID" value="QNH96551.1"/>
    <property type="molecule type" value="Genomic_DNA"/>
</dbReference>
<comment type="similarity">
    <text evidence="1">Belongs to the WXG100 family.</text>
</comment>
<dbReference type="KEGG" id="cans:GP473_07675"/>
<dbReference type="RefSeq" id="WP_186276805.1">
    <property type="nucleotide sequence ID" value="NZ_CP046883.1"/>
</dbReference>
<evidence type="ECO:0000256" key="1">
    <source>
        <dbReference type="RuleBase" id="RU362001"/>
    </source>
</evidence>
<protein>
    <recommendedName>
        <fullName evidence="1">ESAT-6-like protein</fullName>
    </recommendedName>
</protein>
<name>A0A7G7YPY1_9CORY</name>
<dbReference type="SUPFAM" id="SSF140453">
    <property type="entry name" value="EsxAB dimer-like"/>
    <property type="match status" value="1"/>
</dbReference>
<evidence type="ECO:0000313" key="3">
    <source>
        <dbReference type="Proteomes" id="UP000515275"/>
    </source>
</evidence>
<dbReference type="Proteomes" id="UP000515275">
    <property type="component" value="Chromosome"/>
</dbReference>
<accession>A0A7G7YPY1</accession>
<reference evidence="2 3" key="1">
    <citation type="submission" date="2019-12" db="EMBL/GenBank/DDBJ databases">
        <title>Corynebacterium sp. nov., isolated from feces of the Anser Albifrons in China.</title>
        <authorList>
            <person name="Liu Q."/>
        </authorList>
    </citation>
    <scope>NUCLEOTIDE SEQUENCE [LARGE SCALE GENOMIC DNA]</scope>
    <source>
        <strain evidence="2 3">23H37-10</strain>
    </source>
</reference>
<gene>
    <name evidence="2" type="ORF">GP473_07675</name>
</gene>
<dbReference type="NCBIfam" id="TIGR03930">
    <property type="entry name" value="WXG100_ESAT6"/>
    <property type="match status" value="1"/>
</dbReference>
<organism evidence="2 3">
    <name type="scientific">Corynebacterium anserum</name>
    <dbReference type="NCBI Taxonomy" id="2684406"/>
    <lineage>
        <taxon>Bacteria</taxon>
        <taxon>Bacillati</taxon>
        <taxon>Actinomycetota</taxon>
        <taxon>Actinomycetes</taxon>
        <taxon>Mycobacteriales</taxon>
        <taxon>Corynebacteriaceae</taxon>
        <taxon>Corynebacterium</taxon>
    </lineage>
</organism>
<keyword evidence="3" id="KW-1185">Reference proteome</keyword>